<reference evidence="5 6" key="1">
    <citation type="journal article" date="2015" name="PLoS ONE">
        <title>Lysis to Kill: Evaluation of the Lytic Abilities, and Genomics of Nine Bacteriophages Infective for Gordonia spp. and Their Potential Use in Activated Sludge Foam Biocontrol.</title>
        <authorList>
            <person name="Dyson Z.A."/>
            <person name="Tucci J."/>
            <person name="Seviour R.J."/>
            <person name="Petrovski S."/>
        </authorList>
    </citation>
    <scope>NUCLEOTIDE SEQUENCE [LARGE SCALE GENOMIC DNA]</scope>
</reference>
<evidence type="ECO:0000259" key="4">
    <source>
        <dbReference type="SMART" id="SM00400"/>
    </source>
</evidence>
<evidence type="ECO:0000313" key="5">
    <source>
        <dbReference type="EMBL" id="AKL88332.1"/>
    </source>
</evidence>
<dbReference type="InterPro" id="IPR036977">
    <property type="entry name" value="DNA_primase_Znf_CHC2"/>
</dbReference>
<dbReference type="InterPro" id="IPR034154">
    <property type="entry name" value="TOPRIM_DnaG/twinkle"/>
</dbReference>
<dbReference type="Gene3D" id="3.90.580.10">
    <property type="entry name" value="Zinc finger, CHC2-type domain"/>
    <property type="match status" value="1"/>
</dbReference>
<evidence type="ECO:0000256" key="3">
    <source>
        <dbReference type="ARBA" id="ARBA00022833"/>
    </source>
</evidence>
<accession>A0A0K0NLA3</accession>
<evidence type="ECO:0000313" key="6">
    <source>
        <dbReference type="Proteomes" id="UP000203886"/>
    </source>
</evidence>
<dbReference type="GO" id="GO:0008270">
    <property type="term" value="F:zinc ion binding"/>
    <property type="evidence" value="ECO:0007669"/>
    <property type="project" value="UniProtKB-KW"/>
</dbReference>
<dbReference type="SUPFAM" id="SSF57783">
    <property type="entry name" value="Zinc beta-ribbon"/>
    <property type="match status" value="1"/>
</dbReference>
<dbReference type="Pfam" id="PF13155">
    <property type="entry name" value="Toprim_2"/>
    <property type="match status" value="1"/>
</dbReference>
<evidence type="ECO:0000256" key="2">
    <source>
        <dbReference type="ARBA" id="ARBA00022771"/>
    </source>
</evidence>
<dbReference type="PANTHER" id="PTHR30313">
    <property type="entry name" value="DNA PRIMASE"/>
    <property type="match status" value="1"/>
</dbReference>
<dbReference type="SUPFAM" id="SSF56731">
    <property type="entry name" value="DNA primase core"/>
    <property type="match status" value="1"/>
</dbReference>
<keyword evidence="3" id="KW-0862">Zinc</keyword>
<dbReference type="CDD" id="cd01029">
    <property type="entry name" value="TOPRIM_primases"/>
    <property type="match status" value="1"/>
</dbReference>
<dbReference type="SMART" id="SM00400">
    <property type="entry name" value="ZnF_CHCC"/>
    <property type="match status" value="1"/>
</dbReference>
<feature type="domain" description="Zinc finger CHC2-type" evidence="4">
    <location>
        <begin position="26"/>
        <end position="85"/>
    </location>
</feature>
<evidence type="ECO:0000256" key="1">
    <source>
        <dbReference type="ARBA" id="ARBA00022723"/>
    </source>
</evidence>
<dbReference type="PANTHER" id="PTHR30313:SF2">
    <property type="entry name" value="DNA PRIMASE"/>
    <property type="match status" value="1"/>
</dbReference>
<dbReference type="OrthoDB" id="9675at10239"/>
<name>A0A0K0NLA3_9CAUD</name>
<dbReference type="GeneID" id="28801101"/>
<keyword evidence="2" id="KW-0863">Zinc-finger</keyword>
<proteinExistence type="predicted"/>
<dbReference type="KEGG" id="vg:28801101"/>
<dbReference type="RefSeq" id="YP_009273533.1">
    <property type="nucleotide sequence ID" value="NC_030906.1"/>
</dbReference>
<gene>
    <name evidence="5" type="ORF">GMA6_51</name>
</gene>
<dbReference type="InterPro" id="IPR002694">
    <property type="entry name" value="Znf_CHC2"/>
</dbReference>
<keyword evidence="1" id="KW-0479">Metal-binding</keyword>
<protein>
    <recommendedName>
        <fullName evidence="4">Zinc finger CHC2-type domain-containing protein</fullName>
    </recommendedName>
</protein>
<dbReference type="GO" id="GO:0006269">
    <property type="term" value="P:DNA replication, synthesis of primer"/>
    <property type="evidence" value="ECO:0007669"/>
    <property type="project" value="TreeGrafter"/>
</dbReference>
<dbReference type="EMBL" id="KR063280">
    <property type="protein sequence ID" value="AKL88332.1"/>
    <property type="molecule type" value="Genomic_DNA"/>
</dbReference>
<dbReference type="Pfam" id="PF01807">
    <property type="entry name" value="Zn_ribbon_DnaG"/>
    <property type="match status" value="1"/>
</dbReference>
<dbReference type="Proteomes" id="UP000203886">
    <property type="component" value="Segment"/>
</dbReference>
<dbReference type="GO" id="GO:0003677">
    <property type="term" value="F:DNA binding"/>
    <property type="evidence" value="ECO:0007669"/>
    <property type="project" value="InterPro"/>
</dbReference>
<sequence>MNLSQHKYGNFAERYLNVHTITGSEALALCPFHEDHSPSFQFNLDKGLYVCFSCGASGSIRGLESRFGVSYRSMGVGLDVLYRAIGDLERPVCSETRMSEDQLAQFSLPSRHWSDRGFEQATVDKFDLGYDVIRDAMTIPIRDMNGELIGLCRRYLDPDMRNRYRYPKGFHKREHLFGSWLVADMPDVPSVALTEGAIDAMTVWQSGVPAMAIYGSSVSSDQIKQLRMLGVRKITMFFDNDRAGQEVSQRCLGWKRDENTGKWIRKRSTDLRRWFEVSTVDWTTAPRKAKDANDLSQSTIQKMLAEAKVIR</sequence>
<keyword evidence="6" id="KW-1185">Reference proteome</keyword>
<dbReference type="InterPro" id="IPR050219">
    <property type="entry name" value="DnaG_primase"/>
</dbReference>
<dbReference type="GO" id="GO:0003899">
    <property type="term" value="F:DNA-directed RNA polymerase activity"/>
    <property type="evidence" value="ECO:0007669"/>
    <property type="project" value="InterPro"/>
</dbReference>
<organism evidence="5 6">
    <name type="scientific">Gordonia phage GMA6</name>
    <dbReference type="NCBI Taxonomy" id="1647285"/>
    <lineage>
        <taxon>Viruses</taxon>
        <taxon>Duplodnaviria</taxon>
        <taxon>Heunggongvirae</taxon>
        <taxon>Uroviricota</taxon>
        <taxon>Caudoviricetes</taxon>
        <taxon>Bendigovirus</taxon>
        <taxon>Bendigovirus GMA6</taxon>
    </lineage>
</organism>
<dbReference type="Gene3D" id="3.40.1360.10">
    <property type="match status" value="1"/>
</dbReference>